<evidence type="ECO:0000259" key="1">
    <source>
        <dbReference type="Pfam" id="PF11790"/>
    </source>
</evidence>
<proteinExistence type="predicted"/>
<dbReference type="InterPro" id="IPR017853">
    <property type="entry name" value="GH"/>
</dbReference>
<dbReference type="AlphaFoldDB" id="A0A1Q5T860"/>
<dbReference type="Proteomes" id="UP000186955">
    <property type="component" value="Unassembled WGS sequence"/>
</dbReference>
<organism evidence="2 3">
    <name type="scientific">Penicillium subrubescens</name>
    <dbReference type="NCBI Taxonomy" id="1316194"/>
    <lineage>
        <taxon>Eukaryota</taxon>
        <taxon>Fungi</taxon>
        <taxon>Dikarya</taxon>
        <taxon>Ascomycota</taxon>
        <taxon>Pezizomycotina</taxon>
        <taxon>Eurotiomycetes</taxon>
        <taxon>Eurotiomycetidae</taxon>
        <taxon>Eurotiales</taxon>
        <taxon>Aspergillaceae</taxon>
        <taxon>Penicillium</taxon>
    </lineage>
</organism>
<dbReference type="InterPro" id="IPR024655">
    <property type="entry name" value="Asl1_glyco_hydro_catalytic"/>
</dbReference>
<evidence type="ECO:0000313" key="2">
    <source>
        <dbReference type="EMBL" id="OKO96417.1"/>
    </source>
</evidence>
<keyword evidence="3" id="KW-1185">Reference proteome</keyword>
<dbReference type="EMBL" id="MNBE01000698">
    <property type="protein sequence ID" value="OKO96417.1"/>
    <property type="molecule type" value="Genomic_DNA"/>
</dbReference>
<dbReference type="PANTHER" id="PTHR34154:SF3">
    <property type="entry name" value="ALKALI-SENSITIVE LINKAGE PROTEIN 1"/>
    <property type="match status" value="1"/>
</dbReference>
<name>A0A1Q5T860_9EURO</name>
<sequence length="247" mass="28658">MVIKKRCLLWDWTNTKNCPQMMDKVDFHGPFVSVSNWNTWYPTELKHRAPFRPMVRLEAQLSGQDWQNILDSTEAIIHYFNEPERANISAQHAADLWHRQMVPLRKSKGKKLVSPSCSNDQAGQAWIADFMGRVRNSPPNYLGLHYYGTKGSEAIGFIQSMHKKFPKQKVIVSEIACISRNYHDVLNFTVQVTNWLDQQDWVAEYGWFGCMEHPADNFVSPAAQLMKPDGKFTDLMNRIMHDQPMKV</sequence>
<dbReference type="STRING" id="1316194.A0A1Q5T860"/>
<gene>
    <name evidence="2" type="ORF">PENSUB_10592</name>
</gene>
<dbReference type="SUPFAM" id="SSF51445">
    <property type="entry name" value="(Trans)glycosidases"/>
    <property type="match status" value="1"/>
</dbReference>
<comment type="caution">
    <text evidence="2">The sequence shown here is derived from an EMBL/GenBank/DDBJ whole genome shotgun (WGS) entry which is preliminary data.</text>
</comment>
<evidence type="ECO:0000313" key="3">
    <source>
        <dbReference type="Proteomes" id="UP000186955"/>
    </source>
</evidence>
<dbReference type="Pfam" id="PF11790">
    <property type="entry name" value="Glyco_hydro_cc"/>
    <property type="match status" value="1"/>
</dbReference>
<feature type="domain" description="Asl1-like glycosyl hydrolase catalytic" evidence="1">
    <location>
        <begin position="36"/>
        <end position="236"/>
    </location>
</feature>
<protein>
    <recommendedName>
        <fullName evidence="1">Asl1-like glycosyl hydrolase catalytic domain-containing protein</fullName>
    </recommendedName>
</protein>
<reference evidence="2 3" key="1">
    <citation type="submission" date="2016-10" db="EMBL/GenBank/DDBJ databases">
        <title>Genome sequence of the ascomycete fungus Penicillium subrubescens.</title>
        <authorList>
            <person name="De Vries R.P."/>
            <person name="Peng M."/>
            <person name="Dilokpimol A."/>
            <person name="Hilden K."/>
            <person name="Makela M.R."/>
            <person name="Grigoriev I."/>
            <person name="Riley R."/>
            <person name="Granchi Z."/>
        </authorList>
    </citation>
    <scope>NUCLEOTIDE SEQUENCE [LARGE SCALE GENOMIC DNA]</scope>
    <source>
        <strain evidence="2 3">CBS 132785</strain>
    </source>
</reference>
<accession>A0A1Q5T860</accession>
<dbReference type="OrthoDB" id="43654at2759"/>
<dbReference type="GO" id="GO:0009277">
    <property type="term" value="C:fungal-type cell wall"/>
    <property type="evidence" value="ECO:0007669"/>
    <property type="project" value="TreeGrafter"/>
</dbReference>
<dbReference type="PANTHER" id="PTHR34154">
    <property type="entry name" value="ALKALI-SENSITIVE LINKAGE PROTEIN 1"/>
    <property type="match status" value="1"/>
</dbReference>
<dbReference type="InterPro" id="IPR053183">
    <property type="entry name" value="ASL1"/>
</dbReference>
<dbReference type="GO" id="GO:0071966">
    <property type="term" value="P:fungal-type cell wall polysaccharide metabolic process"/>
    <property type="evidence" value="ECO:0007669"/>
    <property type="project" value="TreeGrafter"/>
</dbReference>